<comment type="caution">
    <text evidence="1">The sequence shown here is derived from an EMBL/GenBank/DDBJ whole genome shotgun (WGS) entry which is preliminary data.</text>
</comment>
<name>V4RJ12_9HYPH</name>
<dbReference type="AlphaFoldDB" id="V4RJ12"/>
<evidence type="ECO:0000313" key="2">
    <source>
        <dbReference type="Proteomes" id="UP000017819"/>
    </source>
</evidence>
<dbReference type="RefSeq" id="WP_023431967.1">
    <property type="nucleotide sequence ID" value="NZ_AWXZ01000023.1"/>
</dbReference>
<keyword evidence="2" id="KW-1185">Reference proteome</keyword>
<dbReference type="STRING" id="631454.N177_1826"/>
<protein>
    <submittedName>
        <fullName evidence="1">Uncharacterized protein</fullName>
    </submittedName>
</protein>
<sequence>MLFFVTGSPSGPANFGLAATRAIAESRFGEADFAKVTTFEQFEKAYKARKAEAFVVSLEAPDLRIAQVLQRAGAKPAFFEESFETTVGFLLAGAKPLDFRNAVRRTSRWVASSAMLLAMECAFRFPQPEHDTRLLSFLQNLSLFYGIDPETELIEQAAARLGVRELTPRTLLHTEMCAKFPRAAHGQAALEALPSYERSLLLKLAEGYDNLLGGDPVATCSWPPGFLVDAVTKEDYFRSPIEMLGPARRLTFGPYLHLPPGQWLFTAIIEVWDNASGNLVNVRARVGKQVNAAIAVQLPARAKQAVALPVTVEDPHHAIEVYFDMKEGAIEGRFAVHSLQIIRQDRSESPV</sequence>
<dbReference type="eggNOG" id="ENOG5033FS9">
    <property type="taxonomic scope" value="Bacteria"/>
</dbReference>
<dbReference type="EMBL" id="AWXZ01000023">
    <property type="protein sequence ID" value="ESR25309.1"/>
    <property type="molecule type" value="Genomic_DNA"/>
</dbReference>
<gene>
    <name evidence="1" type="ORF">N177_1826</name>
</gene>
<accession>V4RJ12</accession>
<dbReference type="OrthoDB" id="7207000at2"/>
<evidence type="ECO:0000313" key="1">
    <source>
        <dbReference type="EMBL" id="ESR25309.1"/>
    </source>
</evidence>
<dbReference type="Proteomes" id="UP000017819">
    <property type="component" value="Unassembled WGS sequence"/>
</dbReference>
<reference evidence="1 2" key="1">
    <citation type="journal article" date="2014" name="Genome Announc.">
        <title>Draft Genome Sequence of Lutibaculum baratangense Strain AMV1T, Isolated from a Mud Volcano in Andamans, India.</title>
        <authorList>
            <person name="Singh A."/>
            <person name="Sreenivas A."/>
            <person name="Sathyanarayana Reddy G."/>
            <person name="Pinnaka A.K."/>
            <person name="Shivaji S."/>
        </authorList>
    </citation>
    <scope>NUCLEOTIDE SEQUENCE [LARGE SCALE GENOMIC DNA]</scope>
    <source>
        <strain evidence="1 2">AMV1</strain>
    </source>
</reference>
<organism evidence="1 2">
    <name type="scientific">Lutibaculum baratangense AMV1</name>
    <dbReference type="NCBI Taxonomy" id="631454"/>
    <lineage>
        <taxon>Bacteria</taxon>
        <taxon>Pseudomonadati</taxon>
        <taxon>Pseudomonadota</taxon>
        <taxon>Alphaproteobacteria</taxon>
        <taxon>Hyphomicrobiales</taxon>
        <taxon>Tepidamorphaceae</taxon>
        <taxon>Lutibaculum</taxon>
    </lineage>
</organism>
<proteinExistence type="predicted"/>